<protein>
    <submittedName>
        <fullName evidence="2">Alpha-tocopherol transfer protein-like</fullName>
    </submittedName>
</protein>
<dbReference type="GO" id="GO:1902936">
    <property type="term" value="F:phosphatidylinositol bisphosphate binding"/>
    <property type="evidence" value="ECO:0007669"/>
    <property type="project" value="TreeGrafter"/>
</dbReference>
<dbReference type="InterPro" id="IPR036273">
    <property type="entry name" value="CRAL/TRIO_N_dom_sf"/>
</dbReference>
<dbReference type="SMART" id="SM01100">
    <property type="entry name" value="CRAL_TRIO_N"/>
    <property type="match status" value="1"/>
</dbReference>
<dbReference type="Gene3D" id="1.10.8.20">
    <property type="entry name" value="N-terminal domain of phosphatidylinositol transfer protein sec14p"/>
    <property type="match status" value="1"/>
</dbReference>
<dbReference type="PANTHER" id="PTHR10174">
    <property type="entry name" value="ALPHA-TOCOPHEROL TRANSFER PROTEIN-RELATED"/>
    <property type="match status" value="1"/>
</dbReference>
<dbReference type="AlphaFoldDB" id="A0A8D8M9X3"/>
<feature type="domain" description="CRAL/TRIO N-terminal" evidence="1">
    <location>
        <begin position="50"/>
        <end position="75"/>
    </location>
</feature>
<dbReference type="Gene3D" id="3.40.525.10">
    <property type="entry name" value="CRAL-TRIO lipid binding domain"/>
    <property type="match status" value="1"/>
</dbReference>
<dbReference type="GO" id="GO:0016020">
    <property type="term" value="C:membrane"/>
    <property type="evidence" value="ECO:0007669"/>
    <property type="project" value="TreeGrafter"/>
</dbReference>
<proteinExistence type="predicted"/>
<accession>A0A8D8M9X3</accession>
<dbReference type="EMBL" id="HBUE01190353">
    <property type="protein sequence ID" value="CAG6524856.1"/>
    <property type="molecule type" value="Transcribed_RNA"/>
</dbReference>
<organism evidence="2">
    <name type="scientific">Culex pipiens</name>
    <name type="common">House mosquito</name>
    <dbReference type="NCBI Taxonomy" id="7175"/>
    <lineage>
        <taxon>Eukaryota</taxon>
        <taxon>Metazoa</taxon>
        <taxon>Ecdysozoa</taxon>
        <taxon>Arthropoda</taxon>
        <taxon>Hexapoda</taxon>
        <taxon>Insecta</taxon>
        <taxon>Pterygota</taxon>
        <taxon>Neoptera</taxon>
        <taxon>Endopterygota</taxon>
        <taxon>Diptera</taxon>
        <taxon>Nematocera</taxon>
        <taxon>Culicoidea</taxon>
        <taxon>Culicidae</taxon>
        <taxon>Culicinae</taxon>
        <taxon>Culicini</taxon>
        <taxon>Culex</taxon>
        <taxon>Culex</taxon>
    </lineage>
</organism>
<dbReference type="InterPro" id="IPR011074">
    <property type="entry name" value="CRAL/TRIO_N_dom"/>
</dbReference>
<dbReference type="EMBL" id="HBUE01296232">
    <property type="protein sequence ID" value="CAG6576544.1"/>
    <property type="molecule type" value="Transcribed_RNA"/>
</dbReference>
<evidence type="ECO:0000259" key="1">
    <source>
        <dbReference type="SMART" id="SM01100"/>
    </source>
</evidence>
<dbReference type="PANTHER" id="PTHR10174:SF216">
    <property type="entry name" value="CRAL-TRIO DOMAIN-CONTAINING PROTEIN-RELATED"/>
    <property type="match status" value="1"/>
</dbReference>
<sequence>MVNLAIRPVPEPLCKKARAELNEQPERIQEDIALLRQWIAKSPHLRSRIDDQFLVAFLRGCKYSLERAKEKLDMFYTVRTMSPELIRTRDPLDPKTREIIRMGVGVPLPLTDGPDAPRVLLIRPAAYDPPRTTIEEVIRVSTMANDIMITYVELQVQKRGQDRCCLSRWRAATFLPVFMAVLHTDGSSIVRVVRMF</sequence>
<evidence type="ECO:0000313" key="2">
    <source>
        <dbReference type="EMBL" id="CAG6524856.1"/>
    </source>
</evidence>
<dbReference type="EMBL" id="HBUE01296230">
    <property type="protein sequence ID" value="CAG6576542.1"/>
    <property type="molecule type" value="Transcribed_RNA"/>
</dbReference>
<dbReference type="InterPro" id="IPR036865">
    <property type="entry name" value="CRAL-TRIO_dom_sf"/>
</dbReference>
<dbReference type="EMBL" id="HBUE01190351">
    <property type="protein sequence ID" value="CAG6524854.1"/>
    <property type="molecule type" value="Transcribed_RNA"/>
</dbReference>
<reference evidence="2" key="1">
    <citation type="submission" date="2021-05" db="EMBL/GenBank/DDBJ databases">
        <authorList>
            <person name="Alioto T."/>
            <person name="Alioto T."/>
            <person name="Gomez Garrido J."/>
        </authorList>
    </citation>
    <scope>NUCLEOTIDE SEQUENCE</scope>
</reference>
<dbReference type="SUPFAM" id="SSF46938">
    <property type="entry name" value="CRAL/TRIO N-terminal domain"/>
    <property type="match status" value="1"/>
</dbReference>
<name>A0A8D8M9X3_CULPI</name>